<keyword evidence="4" id="KW-1185">Reference proteome</keyword>
<dbReference type="CDD" id="cd14256">
    <property type="entry name" value="Dockerin_I"/>
    <property type="match status" value="1"/>
</dbReference>
<gene>
    <name evidence="3" type="ORF">E2N93_04325</name>
</gene>
<feature type="chain" id="PRO_5045253079" description="Dockerin domain-containing protein" evidence="1">
    <location>
        <begin position="32"/>
        <end position="202"/>
    </location>
</feature>
<dbReference type="InterPro" id="IPR026906">
    <property type="entry name" value="LRR_5"/>
</dbReference>
<feature type="domain" description="Dockerin" evidence="2">
    <location>
        <begin position="34"/>
        <end position="100"/>
    </location>
</feature>
<protein>
    <recommendedName>
        <fullName evidence="2">Dockerin domain-containing protein</fullName>
    </recommendedName>
</protein>
<dbReference type="PROSITE" id="PS00018">
    <property type="entry name" value="EF_HAND_1"/>
    <property type="match status" value="1"/>
</dbReference>
<organism evidence="3 4">
    <name type="scientific">Ruminococcus bromii</name>
    <dbReference type="NCBI Taxonomy" id="40518"/>
    <lineage>
        <taxon>Bacteria</taxon>
        <taxon>Bacillati</taxon>
        <taxon>Bacillota</taxon>
        <taxon>Clostridia</taxon>
        <taxon>Eubacteriales</taxon>
        <taxon>Oscillospiraceae</taxon>
        <taxon>Ruminococcus</taxon>
    </lineage>
</organism>
<keyword evidence="1" id="KW-0732">Signal</keyword>
<evidence type="ECO:0000313" key="4">
    <source>
        <dbReference type="Proteomes" id="UP001056693"/>
    </source>
</evidence>
<dbReference type="SUPFAM" id="SSF63446">
    <property type="entry name" value="Type I dockerin domain"/>
    <property type="match status" value="1"/>
</dbReference>
<accession>A0ABT0NG76</accession>
<dbReference type="SUPFAM" id="SSF52058">
    <property type="entry name" value="L domain-like"/>
    <property type="match status" value="1"/>
</dbReference>
<dbReference type="Pfam" id="PF00404">
    <property type="entry name" value="Dockerin_1"/>
    <property type="match status" value="1"/>
</dbReference>
<evidence type="ECO:0000256" key="1">
    <source>
        <dbReference type="SAM" id="SignalP"/>
    </source>
</evidence>
<dbReference type="Proteomes" id="UP001056693">
    <property type="component" value="Unassembled WGS sequence"/>
</dbReference>
<dbReference type="Gene3D" id="1.10.1330.10">
    <property type="entry name" value="Dockerin domain"/>
    <property type="match status" value="1"/>
</dbReference>
<dbReference type="InterPro" id="IPR032675">
    <property type="entry name" value="LRR_dom_sf"/>
</dbReference>
<feature type="signal peptide" evidence="1">
    <location>
        <begin position="1"/>
        <end position="31"/>
    </location>
</feature>
<evidence type="ECO:0000259" key="2">
    <source>
        <dbReference type="PROSITE" id="PS51766"/>
    </source>
</evidence>
<name>A0ABT0NG76_9FIRM</name>
<dbReference type="InterPro" id="IPR002105">
    <property type="entry name" value="Dockerin_1_rpt"/>
</dbReference>
<dbReference type="InterPro" id="IPR018247">
    <property type="entry name" value="EF_Hand_1_Ca_BS"/>
</dbReference>
<reference evidence="3 4" key="1">
    <citation type="submission" date="2019-03" db="EMBL/GenBank/DDBJ databases">
        <authorList>
            <person name="Molinero N."/>
            <person name="Sanchez B."/>
            <person name="Walker A."/>
            <person name="Duncan S."/>
            <person name="Delgado S."/>
            <person name="Margolles A."/>
        </authorList>
    </citation>
    <scope>NUCLEOTIDE SEQUENCE [LARGE SCALE GENOMIC DNA]</scope>
    <source>
        <strain evidence="3 4">IPLA60002</strain>
    </source>
</reference>
<dbReference type="PROSITE" id="PS51766">
    <property type="entry name" value="DOCKERIN"/>
    <property type="match status" value="1"/>
</dbReference>
<dbReference type="Gene3D" id="3.80.10.10">
    <property type="entry name" value="Ribonuclease Inhibitor"/>
    <property type="match status" value="1"/>
</dbReference>
<dbReference type="EMBL" id="SNUZ01000007">
    <property type="protein sequence ID" value="MCL3787250.1"/>
    <property type="molecule type" value="Genomic_DNA"/>
</dbReference>
<dbReference type="Pfam" id="PF13306">
    <property type="entry name" value="LRR_5"/>
    <property type="match status" value="1"/>
</dbReference>
<comment type="caution">
    <text evidence="3">The sequence shown here is derived from an EMBL/GenBank/DDBJ whole genome shotgun (WGS) entry which is preliminary data.</text>
</comment>
<evidence type="ECO:0000313" key="3">
    <source>
        <dbReference type="EMBL" id="MCL3787250.1"/>
    </source>
</evidence>
<proteinExistence type="predicted"/>
<dbReference type="InterPro" id="IPR016134">
    <property type="entry name" value="Dockerin_dom"/>
</dbReference>
<dbReference type="InterPro" id="IPR036439">
    <property type="entry name" value="Dockerin_dom_sf"/>
</dbReference>
<sequence>MKGRINMKFKRFCIALMAALTVATSFASANAATTKYKVGDVNKSGTVNINDVTLIQIYLSGKRKNIDISLADFDGSGIVNIFDCTTMQLFFNQEIRQYGDYLYHKDTEKTATIYAYQGSASEITLPSYAYGWNITFVSVRDSAFNGNKKLKKLIIPASYTNLGYYSFADCKNLQYVRIMNSHCHIDSSTFDGCDNLTDWIMG</sequence>